<evidence type="ECO:0000313" key="1">
    <source>
        <dbReference type="EnsemblPlants" id="AVESA.00010b.r2.4AG0628040.1.CDS"/>
    </source>
</evidence>
<protein>
    <submittedName>
        <fullName evidence="1">Uncharacterized protein</fullName>
    </submittedName>
</protein>
<name>A0ACD5WFM5_AVESA</name>
<proteinExistence type="predicted"/>
<sequence>MPPSPAPARSENGPAANQFHVLNSSSGSSAGQGNGATAYMQLPSPRGDAAAAYRQLPSPRGDAAAAHRQLPSPRGDAVAAAHRQLPSPRGNAAVAHRQLPSPRGDAAAAAAYRQLPSPRANATTLGRSPPMRAMTTYRPPATGGAAAMAVALRPQYGAASPTQPTPPPHLLQQLMILAGWGSSSPRPPWMQSNAQAGHLPSPFSPSGRARGMRPPFASPRIPAASSGAGRGAISAVQSDAVRDTVATVQSDAGGSYSIPRATGAGRGAVATVKSDAGGSHSTPRGTGAGRGRVASARSLQITTVNTDDVPPSVGNGDASALQVLGPVLAMPTTGAAAKRKAAVRSPNGRLRKPRAPKGSSGTPAGPKKVASKNALAVSGEPAGTHPGAQGNDLPKAVSTVAPPSKGRKRKSATSAAAPSLSSTTPSIAATRCSLVARRNNNSSSNTAATAARAKKHTILTWLIDAGVLKEKEKVFYVPGPELAAAGNNSNGFASKVVTGTVTRAGIHCSCCDTAMPLPGFTSHAGPGAASEISQPPAWDQVLLMSGKPLLRCVQEAWDKERLKTFRAEEKATAALEQDRERSAQAKKKKLLFSGRKGSLALEGVNGGGGGDRSDDACGVCADGGQLLCCDSCPSTFHPECLGVKVPEGSWVCHYCRCFVCLASDGALATCQQCARKYHQHCRPSLFAGHEIGPYCSETCNKMAAKLSDMVGATNAAGGDGLSWSLLKIQEGSSSDSSAADIAALERNAKLAVALGVLDECFNPVKDRRTGIDMLHQAVYSLRSEFKRLSYEGFYTMVLEKDAEIISVALLRFHGSKLAEMPFAGTLPPYQRQGMMRRLVKAVDQVLSTLQVEKLVIPAVPEVVDTWKRSFGFAPVEPRLREDAKRLSTVVVTGTTLLQKSVVLATVSSSSSKQQTHAEAQGQAAATVAAAVPLSEDELAFLEMSWPLCSFTDLVAGIAYSPRPFCADPLAAALRGPVGGSGGSPGRSSAGGGAGGRRSCGVEVAGGRAGGSVFQMPSCGAAARGGSLRLGVNK</sequence>
<keyword evidence="2" id="KW-1185">Reference proteome</keyword>
<dbReference type="Proteomes" id="UP001732700">
    <property type="component" value="Chromosome 4A"/>
</dbReference>
<reference evidence="1" key="1">
    <citation type="submission" date="2021-05" db="EMBL/GenBank/DDBJ databases">
        <authorList>
            <person name="Scholz U."/>
            <person name="Mascher M."/>
            <person name="Fiebig A."/>
        </authorList>
    </citation>
    <scope>NUCLEOTIDE SEQUENCE [LARGE SCALE GENOMIC DNA]</scope>
</reference>
<dbReference type="EnsemblPlants" id="AVESA.00010b.r2.4AG0628040.1">
    <property type="protein sequence ID" value="AVESA.00010b.r2.4AG0628040.1.CDS"/>
    <property type="gene ID" value="AVESA.00010b.r2.4AG0628040"/>
</dbReference>
<organism evidence="1 2">
    <name type="scientific">Avena sativa</name>
    <name type="common">Oat</name>
    <dbReference type="NCBI Taxonomy" id="4498"/>
    <lineage>
        <taxon>Eukaryota</taxon>
        <taxon>Viridiplantae</taxon>
        <taxon>Streptophyta</taxon>
        <taxon>Embryophyta</taxon>
        <taxon>Tracheophyta</taxon>
        <taxon>Spermatophyta</taxon>
        <taxon>Magnoliopsida</taxon>
        <taxon>Liliopsida</taxon>
        <taxon>Poales</taxon>
        <taxon>Poaceae</taxon>
        <taxon>BOP clade</taxon>
        <taxon>Pooideae</taxon>
        <taxon>Poodae</taxon>
        <taxon>Poeae</taxon>
        <taxon>Poeae Chloroplast Group 1 (Aveneae type)</taxon>
        <taxon>Aveninae</taxon>
        <taxon>Avena</taxon>
    </lineage>
</organism>
<reference evidence="1" key="2">
    <citation type="submission" date="2025-09" db="UniProtKB">
        <authorList>
            <consortium name="EnsemblPlants"/>
        </authorList>
    </citation>
    <scope>IDENTIFICATION</scope>
</reference>
<accession>A0ACD5WFM5</accession>
<evidence type="ECO:0000313" key="2">
    <source>
        <dbReference type="Proteomes" id="UP001732700"/>
    </source>
</evidence>